<dbReference type="AlphaFoldDB" id="A0A6P5XFL1"/>
<dbReference type="PANTHER" id="PTHR12346:SF0">
    <property type="entry name" value="SIN3A, ISOFORM G"/>
    <property type="match status" value="1"/>
</dbReference>
<keyword evidence="3" id="KW-0677">Repeat</keyword>
<dbReference type="Pfam" id="PF02671">
    <property type="entry name" value="PAH"/>
    <property type="match status" value="2"/>
</dbReference>
<reference evidence="8" key="1">
    <citation type="submission" date="2025-08" db="UniProtKB">
        <authorList>
            <consortium name="RefSeq"/>
        </authorList>
    </citation>
    <scope>IDENTIFICATION</scope>
    <source>
        <tissue evidence="8">Fruit stalk</tissue>
    </source>
</reference>
<feature type="region of interest" description="Disordered" evidence="6">
    <location>
        <begin position="197"/>
        <end position="313"/>
    </location>
</feature>
<dbReference type="GO" id="GO:0000122">
    <property type="term" value="P:negative regulation of transcription by RNA polymerase II"/>
    <property type="evidence" value="ECO:0007669"/>
    <property type="project" value="TreeGrafter"/>
</dbReference>
<evidence type="ECO:0000256" key="3">
    <source>
        <dbReference type="ARBA" id="ARBA00022737"/>
    </source>
</evidence>
<dbReference type="FunFam" id="1.20.1160.11:FF:000003">
    <property type="entry name" value="Paired amphipathic helix SIN3-like protein"/>
    <property type="match status" value="1"/>
</dbReference>
<keyword evidence="2" id="KW-0678">Repressor</keyword>
<dbReference type="FunFam" id="1.20.1160.11:FF:000001">
    <property type="entry name" value="Paired amphipathic helix protein Sin3"/>
    <property type="match status" value="1"/>
</dbReference>
<evidence type="ECO:0000256" key="4">
    <source>
        <dbReference type="ARBA" id="ARBA00023242"/>
    </source>
</evidence>
<dbReference type="Gene3D" id="1.20.1160.11">
    <property type="entry name" value="Paired amphipathic helix"/>
    <property type="match status" value="3"/>
</dbReference>
<evidence type="ECO:0000313" key="7">
    <source>
        <dbReference type="Proteomes" id="UP000515121"/>
    </source>
</evidence>
<keyword evidence="4 5" id="KW-0539">Nucleus</keyword>
<evidence type="ECO:0000256" key="5">
    <source>
        <dbReference type="PROSITE-ProRule" id="PRU00810"/>
    </source>
</evidence>
<dbReference type="GeneID" id="111282982"/>
<proteinExistence type="predicted"/>
<sequence>MKRSRDEVYIGGSQLKRPVVSSRGEGPGQQQMVGGTGATQKLTTNDALAYLKAVKDIFQEKREKYDDFLEVMKDFKAQRIDTAGVIARVKELFKGYRDLILGFNTFLPKGYEITLPLEDEQPPQKKPVEFEEAINFVNKIKTRFQGDDRVYKSFLDILNMYRKENKSITEVYQEVAALFQDHPDLLLEFTHFLPDTSATASNHCTSSGRKSFPRDRSSAMPGMHAVPADKNDRTTAPHDGHDLGAEHPDPDHDRVMMKAEKEQRRHGEKERDKREDRDRRDREHDDQDFENDGSRDFNMRFPHKRSGKPAHRGEDSIVEQFHQVGDGPAYDDKNAMKSVYNQEFAFCNKVKEKLQSPDDYQEFLRCLHIYSNEVISRPQLQLLSSCGMKDSYLDQLIWRTGIEIEIVGGMMVSKIETVKLRKGIDLIKVPLAIKMQELIGFLYFPARINTWENPLMNLTSLTVNGALLVIDFFPRIIQYLLQAREQS</sequence>
<dbReference type="InterPro" id="IPR036600">
    <property type="entry name" value="PAH_sf"/>
</dbReference>
<feature type="compositionally biased region" description="Basic residues" evidence="6">
    <location>
        <begin position="301"/>
        <end position="310"/>
    </location>
</feature>
<evidence type="ECO:0000256" key="2">
    <source>
        <dbReference type="ARBA" id="ARBA00022491"/>
    </source>
</evidence>
<evidence type="ECO:0000256" key="6">
    <source>
        <dbReference type="SAM" id="MobiDB-lite"/>
    </source>
</evidence>
<dbReference type="GO" id="GO:0000785">
    <property type="term" value="C:chromatin"/>
    <property type="evidence" value="ECO:0007669"/>
    <property type="project" value="TreeGrafter"/>
</dbReference>
<organism evidence="7 8">
    <name type="scientific">Durio zibethinus</name>
    <name type="common">Durian</name>
    <dbReference type="NCBI Taxonomy" id="66656"/>
    <lineage>
        <taxon>Eukaryota</taxon>
        <taxon>Viridiplantae</taxon>
        <taxon>Streptophyta</taxon>
        <taxon>Embryophyta</taxon>
        <taxon>Tracheophyta</taxon>
        <taxon>Spermatophyta</taxon>
        <taxon>Magnoliopsida</taxon>
        <taxon>eudicotyledons</taxon>
        <taxon>Gunneridae</taxon>
        <taxon>Pentapetalae</taxon>
        <taxon>rosids</taxon>
        <taxon>malvids</taxon>
        <taxon>Malvales</taxon>
        <taxon>Malvaceae</taxon>
        <taxon>Helicteroideae</taxon>
        <taxon>Durio</taxon>
    </lineage>
</organism>
<comment type="subcellular location">
    <subcellularLocation>
        <location evidence="1 5">Nucleus</location>
    </subcellularLocation>
</comment>
<dbReference type="InterPro" id="IPR039774">
    <property type="entry name" value="Sin3-like"/>
</dbReference>
<dbReference type="PANTHER" id="PTHR12346">
    <property type="entry name" value="SIN3B-RELATED"/>
    <property type="match status" value="1"/>
</dbReference>
<dbReference type="SUPFAM" id="SSF47762">
    <property type="entry name" value="PAH2 domain"/>
    <property type="match status" value="3"/>
</dbReference>
<name>A0A6P5XFL1_DURZI</name>
<dbReference type="Proteomes" id="UP000515121">
    <property type="component" value="Unplaced"/>
</dbReference>
<feature type="compositionally biased region" description="Polar residues" evidence="6">
    <location>
        <begin position="197"/>
        <end position="209"/>
    </location>
</feature>
<dbReference type="InterPro" id="IPR003822">
    <property type="entry name" value="PAH"/>
</dbReference>
<accession>A0A6P5XFL1</accession>
<evidence type="ECO:0000313" key="8">
    <source>
        <dbReference type="RefSeq" id="XP_022727048.1"/>
    </source>
</evidence>
<dbReference type="PROSITE" id="PS51477">
    <property type="entry name" value="PAH"/>
    <property type="match status" value="2"/>
</dbReference>
<dbReference type="GO" id="GO:0003714">
    <property type="term" value="F:transcription corepressor activity"/>
    <property type="evidence" value="ECO:0007669"/>
    <property type="project" value="InterPro"/>
</dbReference>
<protein>
    <submittedName>
        <fullName evidence="8">Paired amphipathic helix protein Sin3-like 4 isoform X5</fullName>
    </submittedName>
</protein>
<keyword evidence="7" id="KW-1185">Reference proteome</keyword>
<dbReference type="GO" id="GO:0000118">
    <property type="term" value="C:histone deacetylase complex"/>
    <property type="evidence" value="ECO:0007669"/>
    <property type="project" value="TreeGrafter"/>
</dbReference>
<feature type="compositionally biased region" description="Basic and acidic residues" evidence="6">
    <location>
        <begin position="227"/>
        <end position="285"/>
    </location>
</feature>
<dbReference type="RefSeq" id="XP_022727048.1">
    <property type="nucleotide sequence ID" value="XM_022871313.1"/>
</dbReference>
<gene>
    <name evidence="8" type="primary">LOC111282982</name>
</gene>
<evidence type="ECO:0000256" key="1">
    <source>
        <dbReference type="ARBA" id="ARBA00004123"/>
    </source>
</evidence>